<reference evidence="3" key="1">
    <citation type="submission" date="2012-12" db="EMBL/GenBank/DDBJ databases">
        <authorList>
            <person name="Hellsten U."/>
            <person name="Grimwood J."/>
            <person name="Chapman J.A."/>
            <person name="Shapiro H."/>
            <person name="Aerts A."/>
            <person name="Otillar R.P."/>
            <person name="Terry A.Y."/>
            <person name="Boore J.L."/>
            <person name="Simakov O."/>
            <person name="Marletaz F."/>
            <person name="Cho S.-J."/>
            <person name="Edsinger-Gonzales E."/>
            <person name="Havlak P."/>
            <person name="Kuo D.-H."/>
            <person name="Larsson T."/>
            <person name="Lv J."/>
            <person name="Arendt D."/>
            <person name="Savage R."/>
            <person name="Osoegawa K."/>
            <person name="de Jong P."/>
            <person name="Lindberg D.R."/>
            <person name="Seaver E.C."/>
            <person name="Weisblat D.A."/>
            <person name="Putnam N.H."/>
            <person name="Grigoriev I.V."/>
            <person name="Rokhsar D.S."/>
        </authorList>
    </citation>
    <scope>NUCLEOTIDE SEQUENCE</scope>
    <source>
        <strain evidence="3">I ESC-2004</strain>
    </source>
</reference>
<dbReference type="EMBL" id="AMQN01000236">
    <property type="status" value="NOT_ANNOTATED_CDS"/>
    <property type="molecule type" value="Genomic_DNA"/>
</dbReference>
<dbReference type="EMBL" id="KB308724">
    <property type="protein sequence ID" value="ELT96845.1"/>
    <property type="molecule type" value="Genomic_DNA"/>
</dbReference>
<gene>
    <name evidence="1" type="ORF">CAPTEDRAFT_203208</name>
</gene>
<evidence type="ECO:0000313" key="1">
    <source>
        <dbReference type="EMBL" id="ELT96845.1"/>
    </source>
</evidence>
<evidence type="ECO:0000313" key="3">
    <source>
        <dbReference type="Proteomes" id="UP000014760"/>
    </source>
</evidence>
<reference evidence="1 3" key="2">
    <citation type="journal article" date="2013" name="Nature">
        <title>Insights into bilaterian evolution from three spiralian genomes.</title>
        <authorList>
            <person name="Simakov O."/>
            <person name="Marletaz F."/>
            <person name="Cho S.J."/>
            <person name="Edsinger-Gonzales E."/>
            <person name="Havlak P."/>
            <person name="Hellsten U."/>
            <person name="Kuo D.H."/>
            <person name="Larsson T."/>
            <person name="Lv J."/>
            <person name="Arendt D."/>
            <person name="Savage R."/>
            <person name="Osoegawa K."/>
            <person name="de Jong P."/>
            <person name="Grimwood J."/>
            <person name="Chapman J.A."/>
            <person name="Shapiro H."/>
            <person name="Aerts A."/>
            <person name="Otillar R.P."/>
            <person name="Terry A.Y."/>
            <person name="Boore J.L."/>
            <person name="Grigoriev I.V."/>
            <person name="Lindberg D.R."/>
            <person name="Seaver E.C."/>
            <person name="Weisblat D.A."/>
            <person name="Putnam N.H."/>
            <person name="Rokhsar D.S."/>
        </authorList>
    </citation>
    <scope>NUCLEOTIDE SEQUENCE</scope>
    <source>
        <strain evidence="1 3">I ESC-2004</strain>
    </source>
</reference>
<dbReference type="AlphaFoldDB" id="R7U0Y7"/>
<organism evidence="1">
    <name type="scientific">Capitella teleta</name>
    <name type="common">Polychaete worm</name>
    <dbReference type="NCBI Taxonomy" id="283909"/>
    <lineage>
        <taxon>Eukaryota</taxon>
        <taxon>Metazoa</taxon>
        <taxon>Spiralia</taxon>
        <taxon>Lophotrochozoa</taxon>
        <taxon>Annelida</taxon>
        <taxon>Polychaeta</taxon>
        <taxon>Sedentaria</taxon>
        <taxon>Scolecida</taxon>
        <taxon>Capitellidae</taxon>
        <taxon>Capitella</taxon>
    </lineage>
</organism>
<dbReference type="OrthoDB" id="419709at2759"/>
<sequence length="200" mass="23235">MDETAKIVIFQLKDFILKGIPEPSNSPLCMVMRKGAPQRSKRSSLPGFLHREVSENNELSTHRPLHIWATDFHSATIRDLHHLLEPLGVIFYDQSLSSRCKLFNNCAHNLTIINEKNGVYLNHSLIPKLYDRYKDDWQMQQVNAFVCYHPTSLCPWIMRLHWRVFTLEHSEEESKHVISRIAKLDLDGISHFVVPGISCF</sequence>
<evidence type="ECO:0000313" key="2">
    <source>
        <dbReference type="EnsemblMetazoa" id="CapteP203208"/>
    </source>
</evidence>
<name>R7U0Y7_CAPTE</name>
<keyword evidence="3" id="KW-1185">Reference proteome</keyword>
<dbReference type="Proteomes" id="UP000014760">
    <property type="component" value="Unassembled WGS sequence"/>
</dbReference>
<dbReference type="EnsemblMetazoa" id="CapteT203208">
    <property type="protein sequence ID" value="CapteP203208"/>
    <property type="gene ID" value="CapteG203208"/>
</dbReference>
<accession>R7U0Y7</accession>
<dbReference type="HOGENOM" id="CLU_1367395_0_0_1"/>
<proteinExistence type="predicted"/>
<reference evidence="2" key="3">
    <citation type="submission" date="2015-06" db="UniProtKB">
        <authorList>
            <consortium name="EnsemblMetazoa"/>
        </authorList>
    </citation>
    <scope>IDENTIFICATION</scope>
</reference>
<protein>
    <submittedName>
        <fullName evidence="1 2">Uncharacterized protein</fullName>
    </submittedName>
</protein>